<organism evidence="1 2">
    <name type="scientific">Formosa undariae</name>
    <dbReference type="NCBI Taxonomy" id="1325436"/>
    <lineage>
        <taxon>Bacteria</taxon>
        <taxon>Pseudomonadati</taxon>
        <taxon>Bacteroidota</taxon>
        <taxon>Flavobacteriia</taxon>
        <taxon>Flavobacteriales</taxon>
        <taxon>Flavobacteriaceae</taxon>
        <taxon>Formosa</taxon>
    </lineage>
</organism>
<evidence type="ECO:0008006" key="3">
    <source>
        <dbReference type="Google" id="ProtNLM"/>
    </source>
</evidence>
<evidence type="ECO:0000313" key="2">
    <source>
        <dbReference type="Proteomes" id="UP001589605"/>
    </source>
</evidence>
<evidence type="ECO:0000313" key="1">
    <source>
        <dbReference type="EMBL" id="MFB9053952.1"/>
    </source>
</evidence>
<dbReference type="Proteomes" id="UP001589605">
    <property type="component" value="Unassembled WGS sequence"/>
</dbReference>
<proteinExistence type="predicted"/>
<sequence length="91" mass="10738">MPRKFKSGDWVKVKGSRTIQKMQVLKYVPKKDGFLGSIDHDNYLECVWYKHGERKVAVFHQNKLIRTLETGGLYNTFPRPRKRSLTKNLKT</sequence>
<accession>A0ABV5F3F6</accession>
<gene>
    <name evidence="1" type="ORF">ACFFVB_12770</name>
</gene>
<keyword evidence="2" id="KW-1185">Reference proteome</keyword>
<name>A0ABV5F3F6_9FLAO</name>
<reference evidence="1 2" key="1">
    <citation type="submission" date="2024-09" db="EMBL/GenBank/DDBJ databases">
        <authorList>
            <person name="Sun Q."/>
            <person name="Mori K."/>
        </authorList>
    </citation>
    <scope>NUCLEOTIDE SEQUENCE [LARGE SCALE GENOMIC DNA]</scope>
    <source>
        <strain evidence="1 2">CECT 8286</strain>
    </source>
</reference>
<dbReference type="RefSeq" id="WP_382383311.1">
    <property type="nucleotide sequence ID" value="NZ_JBHMEZ010000012.1"/>
</dbReference>
<comment type="caution">
    <text evidence="1">The sequence shown here is derived from an EMBL/GenBank/DDBJ whole genome shotgun (WGS) entry which is preliminary data.</text>
</comment>
<dbReference type="EMBL" id="JBHMEZ010000012">
    <property type="protein sequence ID" value="MFB9053952.1"/>
    <property type="molecule type" value="Genomic_DNA"/>
</dbReference>
<protein>
    <recommendedName>
        <fullName evidence="3">DUF2158 domain-containing protein</fullName>
    </recommendedName>
</protein>